<evidence type="ECO:0000313" key="3">
    <source>
        <dbReference type="Proteomes" id="UP000295136"/>
    </source>
</evidence>
<keyword evidence="3" id="KW-1185">Reference proteome</keyword>
<feature type="region of interest" description="Disordered" evidence="1">
    <location>
        <begin position="1"/>
        <end position="42"/>
    </location>
</feature>
<dbReference type="Proteomes" id="UP000295136">
    <property type="component" value="Unassembled WGS sequence"/>
</dbReference>
<comment type="caution">
    <text evidence="2">The sequence shown here is derived from an EMBL/GenBank/DDBJ whole genome shotgun (WGS) entry which is preliminary data.</text>
</comment>
<sequence length="72" mass="7576">MGTPQVEGGDAHGGPRAGLGLAADQRDVHSYTSPKTGLTTEWAEGPDGVEEAYADHVHFHRNGDYPPEPPAP</sequence>
<dbReference type="AlphaFoldDB" id="A0A4R5DWH9"/>
<organism evidence="2 3">
    <name type="scientific">Nonomuraea mesophila</name>
    <dbReference type="NCBI Taxonomy" id="2530382"/>
    <lineage>
        <taxon>Bacteria</taxon>
        <taxon>Bacillati</taxon>
        <taxon>Actinomycetota</taxon>
        <taxon>Actinomycetes</taxon>
        <taxon>Streptosporangiales</taxon>
        <taxon>Streptosporangiaceae</taxon>
        <taxon>Nonomuraea</taxon>
    </lineage>
</organism>
<evidence type="ECO:0000256" key="1">
    <source>
        <dbReference type="SAM" id="MobiDB-lite"/>
    </source>
</evidence>
<evidence type="ECO:0000313" key="2">
    <source>
        <dbReference type="EMBL" id="TDE16974.1"/>
    </source>
</evidence>
<dbReference type="RefSeq" id="WP_132642145.1">
    <property type="nucleotide sequence ID" value="NZ_SMLD01000421.1"/>
</dbReference>
<feature type="non-terminal residue" evidence="2">
    <location>
        <position position="72"/>
    </location>
</feature>
<dbReference type="EMBL" id="SMLD01000421">
    <property type="protein sequence ID" value="TDE16974.1"/>
    <property type="molecule type" value="Genomic_DNA"/>
</dbReference>
<reference evidence="2 3" key="1">
    <citation type="submission" date="2019-03" db="EMBL/GenBank/DDBJ databases">
        <title>Draft genome sequences of novel Actinobacteria.</title>
        <authorList>
            <person name="Sahin N."/>
            <person name="Ay H."/>
            <person name="Saygin H."/>
        </authorList>
    </citation>
    <scope>NUCLEOTIDE SEQUENCE [LARGE SCALE GENOMIC DNA]</scope>
    <source>
        <strain evidence="2 3">6K102</strain>
    </source>
</reference>
<accession>A0A4R5DWH9</accession>
<name>A0A4R5DWH9_9ACTN</name>
<protein>
    <submittedName>
        <fullName evidence="2">Uncharacterized protein</fullName>
    </submittedName>
</protein>
<gene>
    <name evidence="2" type="ORF">E1295_48385</name>
</gene>
<proteinExistence type="predicted"/>
<feature type="compositionally biased region" description="Polar residues" evidence="1">
    <location>
        <begin position="30"/>
        <end position="39"/>
    </location>
</feature>